<dbReference type="EMBL" id="JAEUBG010002723">
    <property type="protein sequence ID" value="KAH3684105.1"/>
    <property type="molecule type" value="Genomic_DNA"/>
</dbReference>
<reference evidence="1" key="2">
    <citation type="submission" date="2021-01" db="EMBL/GenBank/DDBJ databases">
        <authorList>
            <person name="Schikora-Tamarit M.A."/>
        </authorList>
    </citation>
    <scope>NUCLEOTIDE SEQUENCE</scope>
    <source>
        <strain evidence="1">CBS2887</strain>
    </source>
</reference>
<dbReference type="Proteomes" id="UP000774326">
    <property type="component" value="Unassembled WGS sequence"/>
</dbReference>
<organism evidence="1 2">
    <name type="scientific">Wickerhamomyces pijperi</name>
    <name type="common">Yeast</name>
    <name type="synonym">Pichia pijperi</name>
    <dbReference type="NCBI Taxonomy" id="599730"/>
    <lineage>
        <taxon>Eukaryota</taxon>
        <taxon>Fungi</taxon>
        <taxon>Dikarya</taxon>
        <taxon>Ascomycota</taxon>
        <taxon>Saccharomycotina</taxon>
        <taxon>Saccharomycetes</taxon>
        <taxon>Phaffomycetales</taxon>
        <taxon>Wickerhamomycetaceae</taxon>
        <taxon>Wickerhamomyces</taxon>
    </lineage>
</organism>
<accession>A0A9P8Q6P1</accession>
<reference evidence="1" key="1">
    <citation type="journal article" date="2021" name="Open Biol.">
        <title>Shared evolutionary footprints suggest mitochondrial oxidative damage underlies multiple complex I losses in fungi.</title>
        <authorList>
            <person name="Schikora-Tamarit M.A."/>
            <person name="Marcet-Houben M."/>
            <person name="Nosek J."/>
            <person name="Gabaldon T."/>
        </authorList>
    </citation>
    <scope>NUCLEOTIDE SEQUENCE</scope>
    <source>
        <strain evidence="1">CBS2887</strain>
    </source>
</reference>
<protein>
    <submittedName>
        <fullName evidence="1">Uncharacterized protein</fullName>
    </submittedName>
</protein>
<proteinExistence type="predicted"/>
<gene>
    <name evidence="1" type="ORF">WICPIJ_004929</name>
</gene>
<sequence length="83" mass="9530">MLRHCKRNWHISDFKINTFFTQSQFEAISELIQIVQIGLVFLVQHLSIHLSVSPHNVELTNFAFCGMINDFQGEVSVGHSVML</sequence>
<comment type="caution">
    <text evidence="1">The sequence shown here is derived from an EMBL/GenBank/DDBJ whole genome shotgun (WGS) entry which is preliminary data.</text>
</comment>
<evidence type="ECO:0000313" key="1">
    <source>
        <dbReference type="EMBL" id="KAH3684105.1"/>
    </source>
</evidence>
<name>A0A9P8Q6P1_WICPI</name>
<evidence type="ECO:0000313" key="2">
    <source>
        <dbReference type="Proteomes" id="UP000774326"/>
    </source>
</evidence>
<keyword evidence="2" id="KW-1185">Reference proteome</keyword>
<dbReference type="AlphaFoldDB" id="A0A9P8Q6P1"/>